<comment type="caution">
    <text evidence="3">The sequence shown here is derived from an EMBL/GenBank/DDBJ whole genome shotgun (WGS) entry which is preliminary data.</text>
</comment>
<dbReference type="AlphaFoldDB" id="A0A369NZ51"/>
<reference evidence="3 4" key="1">
    <citation type="journal article" date="2018" name="Elife">
        <title>Discovery and characterization of a prevalent human gut bacterial enzyme sufficient for the inactivation of a family of plant toxins.</title>
        <authorList>
            <person name="Koppel N."/>
            <person name="Bisanz J.E."/>
            <person name="Pandelia M.E."/>
            <person name="Turnbaugh P.J."/>
            <person name="Balskus E.P."/>
        </authorList>
    </citation>
    <scope>NUCLEOTIDE SEQUENCE [LARGE SCALE GENOMIC DNA]</scope>
    <source>
        <strain evidence="3 4">OB21 GAM 11</strain>
    </source>
</reference>
<sequence>MGYGIKILAKGPRACFTRPEMKSERVSYDCITPSAARGLIEAVYWKPAIRWHIDRIHVLNEIRFDTFRRNELGGKMPYQNAKKAMEKDADIYVSASDDRQQRATLYLRDVAYIIEAHFELTDEAGAEDTAEKHYNIALRRLRKGQCFNQPVFGCREFPAEVSLLESGETEPVSFYDGAGERDLGFMLYDIDFDNGMAPMFFRAVMEDGVIDVGRAREGVVR</sequence>
<dbReference type="GO" id="GO:0003723">
    <property type="term" value="F:RNA binding"/>
    <property type="evidence" value="ECO:0007669"/>
    <property type="project" value="UniProtKB-UniRule"/>
</dbReference>
<protein>
    <recommendedName>
        <fullName evidence="2">pre-crRNA processing endonuclease</fullName>
        <ecNumber evidence="2">3.1.-.-</ecNumber>
    </recommendedName>
</protein>
<comment type="function">
    <text evidence="2">CRISPR (clustered regularly interspaced short palindromic repeat) is an adaptive immune system that provides protection against mobile genetic elements (viruses, transposable elements and conjugative plasmids). CRISPR clusters contain spacers, sequences complementary to antecedent mobile elements, and target invading nucleic acids. CRISPR clusters are transcribed and processed into CRISPR RNA (crRNA).</text>
</comment>
<dbReference type="GO" id="GO:0004519">
    <property type="term" value="F:endonuclease activity"/>
    <property type="evidence" value="ECO:0007669"/>
    <property type="project" value="UniProtKB-UniRule"/>
</dbReference>
<dbReference type="NCBIfam" id="TIGR02593">
    <property type="entry name" value="CRISPR_cas5"/>
    <property type="match status" value="1"/>
</dbReference>
<dbReference type="GO" id="GO:0043571">
    <property type="term" value="P:maintenance of CRISPR repeat elements"/>
    <property type="evidence" value="ECO:0007669"/>
    <property type="project" value="UniProtKB-UniRule"/>
</dbReference>
<dbReference type="EC" id="3.1.-.-" evidence="2"/>
<comment type="similarity">
    <text evidence="2">Belongs to the CRISPR-associated protein Cas5 family. Subtype I-C/Dvulg subfamily.</text>
</comment>
<proteinExistence type="inferred from homology"/>
<evidence type="ECO:0000313" key="3">
    <source>
        <dbReference type="EMBL" id="RDC42862.1"/>
    </source>
</evidence>
<dbReference type="InterPro" id="IPR021124">
    <property type="entry name" value="CRISPR-assoc_prot_Cas5"/>
</dbReference>
<organism evidence="3 4">
    <name type="scientific">Adlercreutzia equolifaciens subsp. celatus</name>
    <dbReference type="NCBI Taxonomy" id="394340"/>
    <lineage>
        <taxon>Bacteria</taxon>
        <taxon>Bacillati</taxon>
        <taxon>Actinomycetota</taxon>
        <taxon>Coriobacteriia</taxon>
        <taxon>Eggerthellales</taxon>
        <taxon>Eggerthellaceae</taxon>
        <taxon>Adlercreutzia</taxon>
    </lineage>
</organism>
<gene>
    <name evidence="3" type="primary">cas5c</name>
    <name evidence="3" type="ORF">C1850_09070</name>
</gene>
<dbReference type="CDD" id="cd09752">
    <property type="entry name" value="Cas5_I-C"/>
    <property type="match status" value="1"/>
</dbReference>
<dbReference type="EMBL" id="PPUT01000024">
    <property type="protein sequence ID" value="RDC42862.1"/>
    <property type="molecule type" value="Genomic_DNA"/>
</dbReference>
<dbReference type="GO" id="GO:0051607">
    <property type="term" value="P:defense response to virus"/>
    <property type="evidence" value="ECO:0007669"/>
    <property type="project" value="UniProtKB-UniRule"/>
</dbReference>
<keyword evidence="2" id="KW-0255">Endonuclease</keyword>
<keyword evidence="2" id="KW-0378">Hydrolase</keyword>
<keyword evidence="1 2" id="KW-0051">Antiviral defense</keyword>
<evidence type="ECO:0000256" key="1">
    <source>
        <dbReference type="ARBA" id="ARBA00023118"/>
    </source>
</evidence>
<dbReference type="NCBIfam" id="TIGR01876">
    <property type="entry name" value="cas_Cas5d"/>
    <property type="match status" value="1"/>
</dbReference>
<dbReference type="Pfam" id="PF09704">
    <property type="entry name" value="Cas_Cas5d"/>
    <property type="match status" value="1"/>
</dbReference>
<dbReference type="RefSeq" id="WP_114549442.1">
    <property type="nucleotide sequence ID" value="NZ_PPUT01000024.1"/>
</dbReference>
<dbReference type="GO" id="GO:0016787">
    <property type="term" value="F:hydrolase activity"/>
    <property type="evidence" value="ECO:0007669"/>
    <property type="project" value="UniProtKB-KW"/>
</dbReference>
<evidence type="ECO:0000313" key="4">
    <source>
        <dbReference type="Proteomes" id="UP000253805"/>
    </source>
</evidence>
<dbReference type="InterPro" id="IPR010155">
    <property type="entry name" value="CRISPR-assoc_prot_Cas5d"/>
</dbReference>
<name>A0A369NZ51_9ACTN</name>
<dbReference type="Gene3D" id="3.30.70.2660">
    <property type="match status" value="1"/>
</dbReference>
<dbReference type="PIRSF" id="PIRSF029950">
    <property type="entry name" value="Cas_CT1134"/>
    <property type="match status" value="1"/>
</dbReference>
<keyword evidence="2" id="KW-0694">RNA-binding</keyword>
<evidence type="ECO:0000256" key="2">
    <source>
        <dbReference type="PIRNR" id="PIRNR029950"/>
    </source>
</evidence>
<dbReference type="InterPro" id="IPR013422">
    <property type="entry name" value="CRISPR-assoc_prot_Cas5_N"/>
</dbReference>
<dbReference type="Proteomes" id="UP000253805">
    <property type="component" value="Unassembled WGS sequence"/>
</dbReference>
<accession>A0A369NZ51</accession>
<keyword evidence="2" id="KW-0540">Nuclease</keyword>